<feature type="transmembrane region" description="Helical" evidence="1">
    <location>
        <begin position="97"/>
        <end position="114"/>
    </location>
</feature>
<comment type="function">
    <text evidence="1">Catalyzes the cleavage of beta-carotene at its central double bond (15,15') to yield two molecules of all-trans-retinal.</text>
</comment>
<protein>
    <recommendedName>
        <fullName evidence="1">Probable beta-carotene 15,15'-dioxygenase</fullName>
        <ecNumber evidence="1">1.13.11.63</ecNumber>
    </recommendedName>
</protein>
<feature type="transmembrane region" description="Helical" evidence="1">
    <location>
        <begin position="284"/>
        <end position="306"/>
    </location>
</feature>
<keyword evidence="1" id="KW-0472">Membrane</keyword>
<organism evidence="2 3">
    <name type="scientific">Kushneria konosiri</name>
    <dbReference type="NCBI Taxonomy" id="698828"/>
    <lineage>
        <taxon>Bacteria</taxon>
        <taxon>Pseudomonadati</taxon>
        <taxon>Pseudomonadota</taxon>
        <taxon>Gammaproteobacteria</taxon>
        <taxon>Oceanospirillales</taxon>
        <taxon>Halomonadaceae</taxon>
        <taxon>Kushneria</taxon>
    </lineage>
</organism>
<proteinExistence type="inferred from homology"/>
<gene>
    <name evidence="2" type="ORF">B9G99_08295</name>
</gene>
<keyword evidence="1" id="KW-1003">Cell membrane</keyword>
<feature type="binding site" evidence="1">
    <location>
        <position position="135"/>
    </location>
    <ligand>
        <name>Fe cation</name>
        <dbReference type="ChEBI" id="CHEBI:24875"/>
    </ligand>
</feature>
<evidence type="ECO:0000256" key="1">
    <source>
        <dbReference type="HAMAP-Rule" id="MF_02093"/>
    </source>
</evidence>
<dbReference type="GO" id="GO:0010436">
    <property type="term" value="F:carotenoid dioxygenase activity"/>
    <property type="evidence" value="ECO:0007669"/>
    <property type="project" value="UniProtKB-UniRule"/>
</dbReference>
<evidence type="ECO:0000313" key="3">
    <source>
        <dbReference type="Proteomes" id="UP000250025"/>
    </source>
</evidence>
<dbReference type="GO" id="GO:0016121">
    <property type="term" value="P:carotene catabolic process"/>
    <property type="evidence" value="ECO:0007669"/>
    <property type="project" value="UniProtKB-UniRule"/>
</dbReference>
<comment type="similarity">
    <text evidence="1">Belongs to the Brp/Blh beta-carotene diooxygenase family.</text>
</comment>
<feature type="transmembrane region" description="Helical" evidence="1">
    <location>
        <begin position="257"/>
        <end position="278"/>
    </location>
</feature>
<reference evidence="2 3" key="1">
    <citation type="journal article" date="2017" name="Int. J. Syst. Evol. Microbiol.">
        <title>Kushneria konosiri sp. nov., isolated from the Korean salt-fermented seafood Daemi-jeot.</title>
        <authorList>
            <person name="Yun J.H."/>
            <person name="Park S.K."/>
            <person name="Lee J.Y."/>
            <person name="Jung M.J."/>
            <person name="Bae J.W."/>
        </authorList>
    </citation>
    <scope>NUCLEOTIDE SEQUENCE [LARGE SCALE GENOMIC DNA]</scope>
    <source>
        <strain evidence="2 3">X49</strain>
    </source>
</reference>
<keyword evidence="1" id="KW-0560">Oxidoreductase</keyword>
<dbReference type="EC" id="1.13.11.63" evidence="1"/>
<dbReference type="NCBIfam" id="TIGR03753">
    <property type="entry name" value="blh_monoox"/>
    <property type="match status" value="1"/>
</dbReference>
<dbReference type="EMBL" id="CP021323">
    <property type="protein sequence ID" value="ARS52881.1"/>
    <property type="molecule type" value="Genomic_DNA"/>
</dbReference>
<feature type="transmembrane region" description="Helical" evidence="1">
    <location>
        <begin position="57"/>
        <end position="76"/>
    </location>
</feature>
<dbReference type="InterPro" id="IPR022270">
    <property type="entry name" value="Blh_diox"/>
</dbReference>
<feature type="transmembrane region" description="Helical" evidence="1">
    <location>
        <begin position="183"/>
        <end position="201"/>
    </location>
</feature>
<dbReference type="KEGG" id="kus:B9G99_08295"/>
<dbReference type="HAMAP" id="MF_02093">
    <property type="entry name" value="Beta_carotene_diox"/>
    <property type="match status" value="1"/>
</dbReference>
<dbReference type="AlphaFoldDB" id="A0A2Z2HHT2"/>
<comment type="catalytic activity">
    <reaction evidence="1">
        <text>all-trans-beta-carotene + O2 = 2 all-trans-retinal</text>
        <dbReference type="Rhea" id="RHEA:32887"/>
        <dbReference type="ChEBI" id="CHEBI:15379"/>
        <dbReference type="ChEBI" id="CHEBI:17579"/>
        <dbReference type="ChEBI" id="CHEBI:17898"/>
        <dbReference type="EC" id="1.13.11.63"/>
    </reaction>
</comment>
<keyword evidence="1" id="KW-0479">Metal-binding</keyword>
<keyword evidence="1" id="KW-0223">Dioxygenase</keyword>
<dbReference type="GO" id="GO:0003834">
    <property type="term" value="F:beta-carotene 15,15'-dioxygenase activity"/>
    <property type="evidence" value="ECO:0007669"/>
    <property type="project" value="UniProtKB-EC"/>
</dbReference>
<sequence>MRPGRHIDGTSQRHRVMTSINALRKGTGTIRGRLLWLMAGAIVLALLSRQGESAGVMSLSVLTVGVALLGLPHGAFDHLTGARLIRHYRPDTQHPRACLGLFMTGYLLLSLMLLECWYHWSSLALTLFLLLSAAHFGTDWRGGQRLIHRLCWGVLVIGLPFVWRPDEVTDIVRTLAVPDPSPFIEAARPMVALALSIVLVGARREGAMFLLAIGLLLLGAITLNPLIYFVCYFCCFHSPLHLGAIRHEHGLSGRRQMLAVAAPVVLMTWFGAGVGYFWMSHAHVSGALIKTIFIGLACLTVPHMLVEWLGERIAHAPVKAARG</sequence>
<feature type="transmembrane region" description="Helical" evidence="1">
    <location>
        <begin position="206"/>
        <end position="221"/>
    </location>
</feature>
<feature type="transmembrane region" description="Helical" evidence="1">
    <location>
        <begin position="120"/>
        <end position="137"/>
    </location>
</feature>
<evidence type="ECO:0000313" key="2">
    <source>
        <dbReference type="EMBL" id="ARS52881.1"/>
    </source>
</evidence>
<dbReference type="Proteomes" id="UP000250025">
    <property type="component" value="Chromosome"/>
</dbReference>
<keyword evidence="1" id="KW-1133">Transmembrane helix</keyword>
<accession>A0A2Z2HHT2</accession>
<dbReference type="GO" id="GO:0005506">
    <property type="term" value="F:iron ion binding"/>
    <property type="evidence" value="ECO:0007669"/>
    <property type="project" value="UniProtKB-UniRule"/>
</dbReference>
<keyword evidence="3" id="KW-1185">Reference proteome</keyword>
<keyword evidence="1" id="KW-0812">Transmembrane</keyword>
<feature type="transmembrane region" description="Helical" evidence="1">
    <location>
        <begin position="146"/>
        <end position="163"/>
    </location>
</feature>
<keyword evidence="1" id="KW-0408">Iron</keyword>
<comment type="cofactor">
    <cofactor evidence="1">
        <name>Fe(2+)</name>
        <dbReference type="ChEBI" id="CHEBI:29033"/>
    </cofactor>
</comment>
<feature type="transmembrane region" description="Helical" evidence="1">
    <location>
        <begin position="34"/>
        <end position="51"/>
    </location>
</feature>
<comment type="subcellular location">
    <subcellularLocation>
        <location evidence="1">Cell membrane</location>
        <topology evidence="1">Multi-pass membrane protein</topology>
    </subcellularLocation>
</comment>
<name>A0A2Z2HHT2_9GAMM</name>
<dbReference type="GO" id="GO:0005886">
    <property type="term" value="C:plasma membrane"/>
    <property type="evidence" value="ECO:0007669"/>
    <property type="project" value="UniProtKB-SubCell"/>
</dbReference>
<feature type="binding site" evidence="1">
    <location>
        <position position="73"/>
    </location>
    <ligand>
        <name>Fe cation</name>
        <dbReference type="ChEBI" id="CHEBI:24875"/>
    </ligand>
</feature>
<feature type="binding site" evidence="1">
    <location>
        <position position="237"/>
    </location>
    <ligand>
        <name>Fe cation</name>
        <dbReference type="ChEBI" id="CHEBI:24875"/>
    </ligand>
</feature>
<dbReference type="Pfam" id="PF15461">
    <property type="entry name" value="BCD"/>
    <property type="match status" value="1"/>
</dbReference>
<feature type="binding site" evidence="1">
    <location>
        <position position="241"/>
    </location>
    <ligand>
        <name>Fe cation</name>
        <dbReference type="ChEBI" id="CHEBI:24875"/>
    </ligand>
</feature>